<keyword evidence="2" id="KW-1185">Reference proteome</keyword>
<dbReference type="EMBL" id="JAEMUK010000012">
    <property type="protein sequence ID" value="MBJ7543244.1"/>
    <property type="molecule type" value="Genomic_DNA"/>
</dbReference>
<evidence type="ECO:0000313" key="2">
    <source>
        <dbReference type="Proteomes" id="UP000623250"/>
    </source>
</evidence>
<evidence type="ECO:0000313" key="1">
    <source>
        <dbReference type="EMBL" id="MBJ7543244.1"/>
    </source>
</evidence>
<proteinExistence type="predicted"/>
<dbReference type="AlphaFoldDB" id="A0A8I1GE34"/>
<sequence>MISGLIIDSCAAHPAFSIEGPAVISFSGGRTSAYMLHEILRAHGGTLPDDVVVAFANTGKEREETLRFVRECGSRWGVHIHWLEWRNARPCFDEVGYNSASRNGEPFAALIAKKKRLPNWKERWCTGTLKVEPLHALAASFGWKPGEYVEVIGLRHDEGLRVLKGLDSAEKHGRRCLYPLAKAKVTKRNVMEFWARQPFDLGLRPYQGNCDLCFLKGRGLRKRIIRERPDLAGWWDEQERTTDQFFDRRDRVQALIAEVQSTPEFPDFSDETEFDAECGLHCAWEAAA</sequence>
<reference evidence="1 2" key="1">
    <citation type="submission" date="2020-12" db="EMBL/GenBank/DDBJ databases">
        <title>Revised draft genomes of Rhodomicrobium vannielii ATCC 17100 and Rhodomicrobium udaipurense JA643.</title>
        <authorList>
            <person name="Conners E.M."/>
            <person name="Davenport E.J."/>
            <person name="Bose A."/>
        </authorList>
    </citation>
    <scope>NUCLEOTIDE SEQUENCE [LARGE SCALE GENOMIC DNA]</scope>
    <source>
        <strain evidence="1 2">JA643</strain>
    </source>
</reference>
<comment type="caution">
    <text evidence="1">The sequence shown here is derived from an EMBL/GenBank/DDBJ whole genome shotgun (WGS) entry which is preliminary data.</text>
</comment>
<organism evidence="1 2">
    <name type="scientific">Rhodomicrobium udaipurense</name>
    <dbReference type="NCBI Taxonomy" id="1202716"/>
    <lineage>
        <taxon>Bacteria</taxon>
        <taxon>Pseudomonadati</taxon>
        <taxon>Pseudomonadota</taxon>
        <taxon>Alphaproteobacteria</taxon>
        <taxon>Hyphomicrobiales</taxon>
        <taxon>Hyphomicrobiaceae</taxon>
        <taxon>Rhodomicrobium</taxon>
    </lineage>
</organism>
<dbReference type="Gene3D" id="3.40.50.620">
    <property type="entry name" value="HUPs"/>
    <property type="match status" value="1"/>
</dbReference>
<dbReference type="RefSeq" id="WP_052037613.1">
    <property type="nucleotide sequence ID" value="NZ_JAEMUK010000012.1"/>
</dbReference>
<dbReference type="SUPFAM" id="SSF52402">
    <property type="entry name" value="Adenine nucleotide alpha hydrolases-like"/>
    <property type="match status" value="1"/>
</dbReference>
<dbReference type="InterPro" id="IPR014729">
    <property type="entry name" value="Rossmann-like_a/b/a_fold"/>
</dbReference>
<accession>A0A8I1GE34</accession>
<dbReference type="Proteomes" id="UP000623250">
    <property type="component" value="Unassembled WGS sequence"/>
</dbReference>
<protein>
    <submittedName>
        <fullName evidence="1">Phosphoadenosine phosphosulfate reductase family protein</fullName>
    </submittedName>
</protein>
<name>A0A8I1GE34_9HYPH</name>
<gene>
    <name evidence="1" type="ORF">JDN41_06715</name>
</gene>